<feature type="region of interest" description="Disordered" evidence="1">
    <location>
        <begin position="32"/>
        <end position="64"/>
    </location>
</feature>
<dbReference type="EnsemblPlants" id="OGLUM03G31750.1">
    <property type="protein sequence ID" value="OGLUM03G31750.1"/>
    <property type="gene ID" value="OGLUM03G31750"/>
</dbReference>
<protein>
    <submittedName>
        <fullName evidence="2">Uncharacterized protein</fullName>
    </submittedName>
</protein>
<reference evidence="2" key="1">
    <citation type="submission" date="2015-04" db="UniProtKB">
        <authorList>
            <consortium name="EnsemblPlants"/>
        </authorList>
    </citation>
    <scope>IDENTIFICATION</scope>
</reference>
<evidence type="ECO:0000313" key="2">
    <source>
        <dbReference type="EnsemblPlants" id="OGLUM03G31750.1"/>
    </source>
</evidence>
<dbReference type="Proteomes" id="UP000026961">
    <property type="component" value="Chromosome 3"/>
</dbReference>
<reference evidence="2" key="2">
    <citation type="submission" date="2018-05" db="EMBL/GenBank/DDBJ databases">
        <title>OgluRS3 (Oryza glumaepatula Reference Sequence Version 3).</title>
        <authorList>
            <person name="Zhang J."/>
            <person name="Kudrna D."/>
            <person name="Lee S."/>
            <person name="Talag J."/>
            <person name="Welchert J."/>
            <person name="Wing R.A."/>
        </authorList>
    </citation>
    <scope>NUCLEOTIDE SEQUENCE [LARGE SCALE GENOMIC DNA]</scope>
</reference>
<evidence type="ECO:0000313" key="3">
    <source>
        <dbReference type="Proteomes" id="UP000026961"/>
    </source>
</evidence>
<dbReference type="AlphaFoldDB" id="A0A0D9ZCA7"/>
<evidence type="ECO:0000256" key="1">
    <source>
        <dbReference type="SAM" id="MobiDB-lite"/>
    </source>
</evidence>
<name>A0A0D9ZCA7_9ORYZ</name>
<accession>A0A0D9ZCA7</accession>
<sequence>MPPLHSSRGRQPKCQYTLYSAEGHERRTEFVSGGTRSASMEDEEKHQLAGITNTKSGETAMPYC</sequence>
<dbReference type="Gramene" id="OGLUM03G31750.1">
    <property type="protein sequence ID" value="OGLUM03G31750.1"/>
    <property type="gene ID" value="OGLUM03G31750"/>
</dbReference>
<keyword evidence="3" id="KW-1185">Reference proteome</keyword>
<dbReference type="HOGENOM" id="CLU_2871291_0_0_1"/>
<proteinExistence type="predicted"/>
<organism evidence="2">
    <name type="scientific">Oryza glumipatula</name>
    <dbReference type="NCBI Taxonomy" id="40148"/>
    <lineage>
        <taxon>Eukaryota</taxon>
        <taxon>Viridiplantae</taxon>
        <taxon>Streptophyta</taxon>
        <taxon>Embryophyta</taxon>
        <taxon>Tracheophyta</taxon>
        <taxon>Spermatophyta</taxon>
        <taxon>Magnoliopsida</taxon>
        <taxon>Liliopsida</taxon>
        <taxon>Poales</taxon>
        <taxon>Poaceae</taxon>
        <taxon>BOP clade</taxon>
        <taxon>Oryzoideae</taxon>
        <taxon>Oryzeae</taxon>
        <taxon>Oryzinae</taxon>
        <taxon>Oryza</taxon>
    </lineage>
</organism>